<protein>
    <submittedName>
        <fullName evidence="1">Uncharacterized protein</fullName>
    </submittedName>
</protein>
<reference evidence="1" key="1">
    <citation type="journal article" date="2015" name="Nature">
        <title>Complex archaea that bridge the gap between prokaryotes and eukaryotes.</title>
        <authorList>
            <person name="Spang A."/>
            <person name="Saw J.H."/>
            <person name="Jorgensen S.L."/>
            <person name="Zaremba-Niedzwiedzka K."/>
            <person name="Martijn J."/>
            <person name="Lind A.E."/>
            <person name="van Eijk R."/>
            <person name="Schleper C."/>
            <person name="Guy L."/>
            <person name="Ettema T.J."/>
        </authorList>
    </citation>
    <scope>NUCLEOTIDE SEQUENCE</scope>
</reference>
<proteinExistence type="predicted"/>
<name>A0A0F9EU47_9ZZZZ</name>
<gene>
    <name evidence="1" type="ORF">LCGC14_2324820</name>
</gene>
<sequence length="91" mass="10041">MASEDMGFGNQQVASSTTIFFTVVAYATKTKTVNQILDLVRTALVTAQNSFFYLSIVTPTDAGPLINDNPTKNEILHTNQDFRSSLNIERP</sequence>
<evidence type="ECO:0000313" key="1">
    <source>
        <dbReference type="EMBL" id="KKL48505.1"/>
    </source>
</evidence>
<comment type="caution">
    <text evidence="1">The sequence shown here is derived from an EMBL/GenBank/DDBJ whole genome shotgun (WGS) entry which is preliminary data.</text>
</comment>
<accession>A0A0F9EU47</accession>
<organism evidence="1">
    <name type="scientific">marine sediment metagenome</name>
    <dbReference type="NCBI Taxonomy" id="412755"/>
    <lineage>
        <taxon>unclassified sequences</taxon>
        <taxon>metagenomes</taxon>
        <taxon>ecological metagenomes</taxon>
    </lineage>
</organism>
<dbReference type="AlphaFoldDB" id="A0A0F9EU47"/>
<dbReference type="EMBL" id="LAZR01033297">
    <property type="protein sequence ID" value="KKL48505.1"/>
    <property type="molecule type" value="Genomic_DNA"/>
</dbReference>